<gene>
    <name evidence="9" type="ORF">C8D91_0818</name>
</gene>
<sequence length="140" mass="15567">MRISNQDNENRKLNLTPLIDVVFLLLIFFMVSTTFEKQAKLKIELPEASANPVTSAAQDLVISISQKGVFFVNNNELINAQNHTLKNALQKIVEDARDMPVIIKADANAAHKHVIMAMDVLGNMGFEKVSMATTQISDKQ</sequence>
<comment type="subcellular location">
    <subcellularLocation>
        <location evidence="1">Cell membrane</location>
        <topology evidence="1">Single-pass membrane protein</topology>
    </subcellularLocation>
    <subcellularLocation>
        <location evidence="7">Cell membrane</location>
        <topology evidence="7">Single-pass type II membrane protein</topology>
    </subcellularLocation>
</comment>
<evidence type="ECO:0000256" key="4">
    <source>
        <dbReference type="ARBA" id="ARBA00022692"/>
    </source>
</evidence>
<organism evidence="9 10">
    <name type="scientific">Marinicella litoralis</name>
    <dbReference type="NCBI Taxonomy" id="644220"/>
    <lineage>
        <taxon>Bacteria</taxon>
        <taxon>Pseudomonadati</taxon>
        <taxon>Pseudomonadota</taxon>
        <taxon>Gammaproteobacteria</taxon>
        <taxon>Lysobacterales</taxon>
        <taxon>Marinicellaceae</taxon>
        <taxon>Marinicella</taxon>
    </lineage>
</organism>
<name>A0A4R6XVB6_9GAMM</name>
<keyword evidence="4 7" id="KW-0812">Transmembrane</keyword>
<evidence type="ECO:0000256" key="3">
    <source>
        <dbReference type="ARBA" id="ARBA00022475"/>
    </source>
</evidence>
<evidence type="ECO:0000256" key="2">
    <source>
        <dbReference type="ARBA" id="ARBA00005811"/>
    </source>
</evidence>
<evidence type="ECO:0000256" key="6">
    <source>
        <dbReference type="ARBA" id="ARBA00023136"/>
    </source>
</evidence>
<dbReference type="OrthoDB" id="9793581at2"/>
<evidence type="ECO:0000313" key="9">
    <source>
        <dbReference type="EMBL" id="TDR22330.1"/>
    </source>
</evidence>
<keyword evidence="7" id="KW-0813">Transport</keyword>
<accession>A0A4R6XVB6</accession>
<dbReference type="PANTHER" id="PTHR30558:SF3">
    <property type="entry name" value="BIOPOLYMER TRANSPORT PROTEIN EXBD-RELATED"/>
    <property type="match status" value="1"/>
</dbReference>
<comment type="similarity">
    <text evidence="2 7">Belongs to the ExbD/TolR family.</text>
</comment>
<keyword evidence="5 8" id="KW-1133">Transmembrane helix</keyword>
<comment type="caution">
    <text evidence="9">The sequence shown here is derived from an EMBL/GenBank/DDBJ whole genome shotgun (WGS) entry which is preliminary data.</text>
</comment>
<dbReference type="Gene3D" id="3.30.420.270">
    <property type="match status" value="1"/>
</dbReference>
<dbReference type="Proteomes" id="UP000295724">
    <property type="component" value="Unassembled WGS sequence"/>
</dbReference>
<dbReference type="AlphaFoldDB" id="A0A4R6XVB6"/>
<dbReference type="Pfam" id="PF02472">
    <property type="entry name" value="ExbD"/>
    <property type="match status" value="1"/>
</dbReference>
<dbReference type="GO" id="GO:0005886">
    <property type="term" value="C:plasma membrane"/>
    <property type="evidence" value="ECO:0007669"/>
    <property type="project" value="UniProtKB-SubCell"/>
</dbReference>
<reference evidence="9 10" key="1">
    <citation type="submission" date="2019-03" db="EMBL/GenBank/DDBJ databases">
        <title>Genomic Encyclopedia of Type Strains, Phase IV (KMG-IV): sequencing the most valuable type-strain genomes for metagenomic binning, comparative biology and taxonomic classification.</title>
        <authorList>
            <person name="Goeker M."/>
        </authorList>
    </citation>
    <scope>NUCLEOTIDE SEQUENCE [LARGE SCALE GENOMIC DNA]</scope>
    <source>
        <strain evidence="9 10">DSM 25488</strain>
    </source>
</reference>
<dbReference type="RefSeq" id="WP_099018982.1">
    <property type="nucleotide sequence ID" value="NZ_NIHB01000002.1"/>
</dbReference>
<proteinExistence type="inferred from homology"/>
<evidence type="ECO:0000256" key="5">
    <source>
        <dbReference type="ARBA" id="ARBA00022989"/>
    </source>
</evidence>
<dbReference type="PANTHER" id="PTHR30558">
    <property type="entry name" value="EXBD MEMBRANE COMPONENT OF PMF-DRIVEN MACROMOLECULE IMPORT SYSTEM"/>
    <property type="match status" value="1"/>
</dbReference>
<dbReference type="GO" id="GO:0015031">
    <property type="term" value="P:protein transport"/>
    <property type="evidence" value="ECO:0007669"/>
    <property type="project" value="UniProtKB-KW"/>
</dbReference>
<keyword evidence="3" id="KW-1003">Cell membrane</keyword>
<dbReference type="GO" id="GO:0022857">
    <property type="term" value="F:transmembrane transporter activity"/>
    <property type="evidence" value="ECO:0007669"/>
    <property type="project" value="InterPro"/>
</dbReference>
<protein>
    <submittedName>
        <fullName evidence="9">Biopolymer transport protein ExbD</fullName>
    </submittedName>
</protein>
<feature type="transmembrane region" description="Helical" evidence="8">
    <location>
        <begin position="15"/>
        <end position="35"/>
    </location>
</feature>
<keyword evidence="6 8" id="KW-0472">Membrane</keyword>
<evidence type="ECO:0000256" key="7">
    <source>
        <dbReference type="RuleBase" id="RU003879"/>
    </source>
</evidence>
<dbReference type="EMBL" id="SNZB01000002">
    <property type="protein sequence ID" value="TDR22330.1"/>
    <property type="molecule type" value="Genomic_DNA"/>
</dbReference>
<keyword evidence="7" id="KW-0653">Protein transport</keyword>
<dbReference type="InterPro" id="IPR003400">
    <property type="entry name" value="ExbD"/>
</dbReference>
<evidence type="ECO:0000256" key="1">
    <source>
        <dbReference type="ARBA" id="ARBA00004162"/>
    </source>
</evidence>
<evidence type="ECO:0000256" key="8">
    <source>
        <dbReference type="SAM" id="Phobius"/>
    </source>
</evidence>
<keyword evidence="10" id="KW-1185">Reference proteome</keyword>
<evidence type="ECO:0000313" key="10">
    <source>
        <dbReference type="Proteomes" id="UP000295724"/>
    </source>
</evidence>